<feature type="non-terminal residue" evidence="2">
    <location>
        <position position="1"/>
    </location>
</feature>
<accession>A0A6J4KHE7</accession>
<reference evidence="2" key="1">
    <citation type="submission" date="2020-02" db="EMBL/GenBank/DDBJ databases">
        <authorList>
            <person name="Meier V. D."/>
        </authorList>
    </citation>
    <scope>NUCLEOTIDE SEQUENCE</scope>
    <source>
        <strain evidence="2">AVDCRST_MAG61</strain>
    </source>
</reference>
<feature type="compositionally biased region" description="Basic residues" evidence="1">
    <location>
        <begin position="76"/>
        <end position="103"/>
    </location>
</feature>
<gene>
    <name evidence="2" type="ORF">AVDCRST_MAG61-1173</name>
</gene>
<sequence>EHPHLALAPRHPLLGRRVRHRRPRQRRLLHRRPRLGGPRARRAVGRLRHRRGRRPDGRRHRAAAGRRSGGLDPLPRHRRRRGTDRAGGRARRDRPRARHGRRPARPDGGPGRPLGRALRVWQAGTM</sequence>
<name>A0A6J4KHE7_9ACTN</name>
<evidence type="ECO:0000256" key="1">
    <source>
        <dbReference type="SAM" id="MobiDB-lite"/>
    </source>
</evidence>
<feature type="compositionally biased region" description="Basic residues" evidence="1">
    <location>
        <begin position="13"/>
        <end position="64"/>
    </location>
</feature>
<evidence type="ECO:0000313" key="2">
    <source>
        <dbReference type="EMBL" id="CAA9303782.1"/>
    </source>
</evidence>
<organism evidence="2">
    <name type="scientific">uncultured Friedmanniella sp</name>
    <dbReference type="NCBI Taxonomy" id="335381"/>
    <lineage>
        <taxon>Bacteria</taxon>
        <taxon>Bacillati</taxon>
        <taxon>Actinomycetota</taxon>
        <taxon>Actinomycetes</taxon>
        <taxon>Propionibacteriales</taxon>
        <taxon>Nocardioidaceae</taxon>
        <taxon>Friedmanniella</taxon>
        <taxon>environmental samples</taxon>
    </lineage>
</organism>
<dbReference type="EMBL" id="CADCTT010000177">
    <property type="protein sequence ID" value="CAA9303782.1"/>
    <property type="molecule type" value="Genomic_DNA"/>
</dbReference>
<proteinExistence type="predicted"/>
<feature type="region of interest" description="Disordered" evidence="1">
    <location>
        <begin position="1"/>
        <end position="126"/>
    </location>
</feature>
<protein>
    <submittedName>
        <fullName evidence="2">Putative hydroxylase</fullName>
    </submittedName>
</protein>
<feature type="non-terminal residue" evidence="2">
    <location>
        <position position="126"/>
    </location>
</feature>
<dbReference type="AlphaFoldDB" id="A0A6J4KHE7"/>
<feature type="compositionally biased region" description="Low complexity" evidence="1">
    <location>
        <begin position="1"/>
        <end position="12"/>
    </location>
</feature>